<evidence type="ECO:0000313" key="9">
    <source>
        <dbReference type="Proteomes" id="UP000261080"/>
    </source>
</evidence>
<feature type="transmembrane region" description="Helical" evidence="7">
    <location>
        <begin position="281"/>
        <end position="298"/>
    </location>
</feature>
<dbReference type="RefSeq" id="WP_024731961.1">
    <property type="nucleotide sequence ID" value="NZ_BAABYU010000001.1"/>
</dbReference>
<feature type="transmembrane region" description="Helical" evidence="7">
    <location>
        <begin position="336"/>
        <end position="360"/>
    </location>
</feature>
<feature type="transmembrane region" description="Helical" evidence="7">
    <location>
        <begin position="170"/>
        <end position="193"/>
    </location>
</feature>
<keyword evidence="9" id="KW-1185">Reference proteome</keyword>
<keyword evidence="5 7" id="KW-1133">Transmembrane helix</keyword>
<feature type="transmembrane region" description="Helical" evidence="7">
    <location>
        <begin position="372"/>
        <end position="389"/>
    </location>
</feature>
<dbReference type="InterPro" id="IPR051788">
    <property type="entry name" value="MFS_Transporter"/>
</dbReference>
<feature type="transmembrane region" description="Helical" evidence="7">
    <location>
        <begin position="105"/>
        <end position="125"/>
    </location>
</feature>
<accession>A0A3E3JYX4</accession>
<reference evidence="8 9" key="1">
    <citation type="submission" date="2018-08" db="EMBL/GenBank/DDBJ databases">
        <title>A genome reference for cultivated species of the human gut microbiota.</title>
        <authorList>
            <person name="Zou Y."/>
            <person name="Xue W."/>
            <person name="Luo G."/>
        </authorList>
    </citation>
    <scope>NUCLEOTIDE SEQUENCE [LARGE SCALE GENOMIC DNA]</scope>
    <source>
        <strain evidence="8 9">AF37-2AT</strain>
    </source>
</reference>
<dbReference type="Pfam" id="PF07690">
    <property type="entry name" value="MFS_1"/>
    <property type="match status" value="1"/>
</dbReference>
<evidence type="ECO:0000256" key="3">
    <source>
        <dbReference type="ARBA" id="ARBA00022448"/>
    </source>
</evidence>
<feature type="transmembrane region" description="Helical" evidence="7">
    <location>
        <begin position="47"/>
        <end position="69"/>
    </location>
</feature>
<dbReference type="SUPFAM" id="SSF103473">
    <property type="entry name" value="MFS general substrate transporter"/>
    <property type="match status" value="1"/>
</dbReference>
<feature type="transmembrane region" description="Helical" evidence="7">
    <location>
        <begin position="304"/>
        <end position="324"/>
    </location>
</feature>
<keyword evidence="4 7" id="KW-0812">Transmembrane</keyword>
<evidence type="ECO:0000256" key="2">
    <source>
        <dbReference type="ARBA" id="ARBA00008335"/>
    </source>
</evidence>
<keyword evidence="3" id="KW-0813">Transport</keyword>
<dbReference type="InterPro" id="IPR036259">
    <property type="entry name" value="MFS_trans_sf"/>
</dbReference>
<dbReference type="GO" id="GO:0005886">
    <property type="term" value="C:plasma membrane"/>
    <property type="evidence" value="ECO:0007669"/>
    <property type="project" value="UniProtKB-SubCell"/>
</dbReference>
<protein>
    <submittedName>
        <fullName evidence="8">MFS transporter</fullName>
    </submittedName>
</protein>
<dbReference type="Gene3D" id="1.20.1250.20">
    <property type="entry name" value="MFS general substrate transporter like domains"/>
    <property type="match status" value="2"/>
</dbReference>
<comment type="similarity">
    <text evidence="2">Belongs to the major facilitator superfamily.</text>
</comment>
<dbReference type="AlphaFoldDB" id="A0A3E3JYX4"/>
<evidence type="ECO:0000256" key="7">
    <source>
        <dbReference type="SAM" id="Phobius"/>
    </source>
</evidence>
<feature type="transmembrane region" description="Helical" evidence="7">
    <location>
        <begin position="12"/>
        <end position="35"/>
    </location>
</feature>
<evidence type="ECO:0000256" key="4">
    <source>
        <dbReference type="ARBA" id="ARBA00022692"/>
    </source>
</evidence>
<evidence type="ECO:0000256" key="1">
    <source>
        <dbReference type="ARBA" id="ARBA00004651"/>
    </source>
</evidence>
<proteinExistence type="inferred from homology"/>
<comment type="caution">
    <text evidence="8">The sequence shown here is derived from an EMBL/GenBank/DDBJ whole genome shotgun (WGS) entry which is preliminary data.</text>
</comment>
<feature type="transmembrane region" description="Helical" evidence="7">
    <location>
        <begin position="81"/>
        <end position="99"/>
    </location>
</feature>
<dbReference type="InterPro" id="IPR011701">
    <property type="entry name" value="MFS"/>
</dbReference>
<keyword evidence="6 7" id="KW-0472">Membrane</keyword>
<dbReference type="GO" id="GO:0022857">
    <property type="term" value="F:transmembrane transporter activity"/>
    <property type="evidence" value="ECO:0007669"/>
    <property type="project" value="InterPro"/>
</dbReference>
<dbReference type="PANTHER" id="PTHR23514:SF3">
    <property type="entry name" value="BYPASS OF STOP CODON PROTEIN 6"/>
    <property type="match status" value="1"/>
</dbReference>
<feature type="transmembrane region" description="Helical" evidence="7">
    <location>
        <begin position="213"/>
        <end position="232"/>
    </location>
</feature>
<evidence type="ECO:0000313" key="8">
    <source>
        <dbReference type="EMBL" id="RGE85021.1"/>
    </source>
</evidence>
<feature type="transmembrane region" description="Helical" evidence="7">
    <location>
        <begin position="146"/>
        <end position="164"/>
    </location>
</feature>
<evidence type="ECO:0000256" key="5">
    <source>
        <dbReference type="ARBA" id="ARBA00022989"/>
    </source>
</evidence>
<comment type="subcellular location">
    <subcellularLocation>
        <location evidence="1">Cell membrane</location>
        <topology evidence="1">Multi-pass membrane protein</topology>
    </subcellularLocation>
</comment>
<name>A0A3E3JYX4_9FIRM</name>
<dbReference type="PANTHER" id="PTHR23514">
    <property type="entry name" value="BYPASS OF STOP CODON PROTEIN 6"/>
    <property type="match status" value="1"/>
</dbReference>
<dbReference type="EMBL" id="QVLX01000010">
    <property type="protein sequence ID" value="RGE85021.1"/>
    <property type="molecule type" value="Genomic_DNA"/>
</dbReference>
<dbReference type="Proteomes" id="UP000261080">
    <property type="component" value="Unassembled WGS sequence"/>
</dbReference>
<feature type="transmembrane region" description="Helical" evidence="7">
    <location>
        <begin position="252"/>
        <end position="269"/>
    </location>
</feature>
<organism evidence="8 9">
    <name type="scientific">Sellimonas intestinalis</name>
    <dbReference type="NCBI Taxonomy" id="1653434"/>
    <lineage>
        <taxon>Bacteria</taxon>
        <taxon>Bacillati</taxon>
        <taxon>Bacillota</taxon>
        <taxon>Clostridia</taxon>
        <taxon>Lachnospirales</taxon>
        <taxon>Lachnospiraceae</taxon>
        <taxon>Sellimonas</taxon>
    </lineage>
</organism>
<sequence length="395" mass="42444">MKRIKDNDNATIVACYIGYITQAIVNNFVPLLFVTFQKQFGIALDKIGLLISVNFGVQLLVDLLAAGLVEKVGERKTMITAHLCSGTGLLLLAFLPWLFPVPYIGLLIGIVCYAIGGGLIEVMLSPIVEACPTKNKEAVMSSLHSFYCWGHVGVVLISTLYFAVFGTGSWWILACIWAVIPFFNTCLFFHVPIRSLVEEGKSMGLREIFRERVFWILFIVMVCAGAAEQGMSQWASAFAEMGLSVSKTVGDLAGPCMFAACMGAARAWYGAFSEKIRLHNFMMISGLLCVAAYLLAGLSKSPVLGLAGCALCGLSVGIMWPGSFSTAAKVLRRGGTIMFAFLALAGDLGCSAGPGLVGMISELSGRGLKAGLFSAIVFPVILVAGIWMIKQENRR</sequence>
<gene>
    <name evidence="8" type="ORF">DW016_14110</name>
</gene>
<dbReference type="GeneID" id="97191993"/>
<dbReference type="OrthoDB" id="9769325at2"/>
<evidence type="ECO:0000256" key="6">
    <source>
        <dbReference type="ARBA" id="ARBA00023136"/>
    </source>
</evidence>